<accession>A0AAD5XNT3</accession>
<dbReference type="PANTHER" id="PTHR33572:SF3">
    <property type="entry name" value="VELVET COMPLEX SUBUNIT B"/>
    <property type="match status" value="1"/>
</dbReference>
<evidence type="ECO:0000313" key="8">
    <source>
        <dbReference type="Proteomes" id="UP001212152"/>
    </source>
</evidence>
<keyword evidence="3" id="KW-0804">Transcription</keyword>
<reference evidence="7" key="1">
    <citation type="submission" date="2020-05" db="EMBL/GenBank/DDBJ databases">
        <title>Phylogenomic resolution of chytrid fungi.</title>
        <authorList>
            <person name="Stajich J.E."/>
            <person name="Amses K."/>
            <person name="Simmons R."/>
            <person name="Seto K."/>
            <person name="Myers J."/>
            <person name="Bonds A."/>
            <person name="Quandt C.A."/>
            <person name="Barry K."/>
            <person name="Liu P."/>
            <person name="Grigoriev I."/>
            <person name="Longcore J.E."/>
            <person name="James T.Y."/>
        </authorList>
    </citation>
    <scope>NUCLEOTIDE SEQUENCE</scope>
    <source>
        <strain evidence="7">JEL0379</strain>
    </source>
</reference>
<dbReference type="InterPro" id="IPR021740">
    <property type="entry name" value="Velvet"/>
</dbReference>
<dbReference type="Gene3D" id="2.60.40.3960">
    <property type="entry name" value="Velvet domain"/>
    <property type="match status" value="1"/>
</dbReference>
<evidence type="ECO:0000256" key="5">
    <source>
        <dbReference type="SAM" id="MobiDB-lite"/>
    </source>
</evidence>
<dbReference type="InterPro" id="IPR038491">
    <property type="entry name" value="Velvet_dom_sf"/>
</dbReference>
<keyword evidence="2" id="KW-0805">Transcription regulation</keyword>
<feature type="region of interest" description="Disordered" evidence="5">
    <location>
        <begin position="369"/>
        <end position="400"/>
    </location>
</feature>
<gene>
    <name evidence="7" type="ORF">HDU87_005754</name>
</gene>
<feature type="compositionally biased region" description="Acidic residues" evidence="5">
    <location>
        <begin position="1"/>
        <end position="11"/>
    </location>
</feature>
<keyword evidence="4" id="KW-0539">Nucleus</keyword>
<dbReference type="PROSITE" id="PS51821">
    <property type="entry name" value="VELVET"/>
    <property type="match status" value="1"/>
</dbReference>
<feature type="region of interest" description="Disordered" evidence="5">
    <location>
        <begin position="1"/>
        <end position="140"/>
    </location>
</feature>
<evidence type="ECO:0000256" key="1">
    <source>
        <dbReference type="ARBA" id="ARBA00004123"/>
    </source>
</evidence>
<feature type="compositionally biased region" description="Basic and acidic residues" evidence="5">
    <location>
        <begin position="370"/>
        <end position="382"/>
    </location>
</feature>
<dbReference type="Pfam" id="PF11754">
    <property type="entry name" value="Velvet"/>
    <property type="match status" value="2"/>
</dbReference>
<comment type="subcellular location">
    <subcellularLocation>
        <location evidence="1">Nucleus</location>
    </subcellularLocation>
</comment>
<name>A0AAD5XNT3_9FUNG</name>
<dbReference type="GO" id="GO:0005634">
    <property type="term" value="C:nucleus"/>
    <property type="evidence" value="ECO:0007669"/>
    <property type="project" value="UniProtKB-SubCell"/>
</dbReference>
<proteinExistence type="predicted"/>
<feature type="compositionally biased region" description="Low complexity" evidence="5">
    <location>
        <begin position="82"/>
        <end position="110"/>
    </location>
</feature>
<feature type="compositionally biased region" description="Pro residues" evidence="5">
    <location>
        <begin position="49"/>
        <end position="65"/>
    </location>
</feature>
<organism evidence="7 8">
    <name type="scientific">Geranomyces variabilis</name>
    <dbReference type="NCBI Taxonomy" id="109894"/>
    <lineage>
        <taxon>Eukaryota</taxon>
        <taxon>Fungi</taxon>
        <taxon>Fungi incertae sedis</taxon>
        <taxon>Chytridiomycota</taxon>
        <taxon>Chytridiomycota incertae sedis</taxon>
        <taxon>Chytridiomycetes</taxon>
        <taxon>Spizellomycetales</taxon>
        <taxon>Powellomycetaceae</taxon>
        <taxon>Geranomyces</taxon>
    </lineage>
</organism>
<evidence type="ECO:0000259" key="6">
    <source>
        <dbReference type="PROSITE" id="PS51821"/>
    </source>
</evidence>
<comment type="caution">
    <text evidence="7">The sequence shown here is derived from an EMBL/GenBank/DDBJ whole genome shotgun (WGS) entry which is preliminary data.</text>
</comment>
<evidence type="ECO:0000256" key="4">
    <source>
        <dbReference type="ARBA" id="ARBA00023242"/>
    </source>
</evidence>
<sequence length="400" mass="42296">MPLLEDHEEELSTLPPAQPQPTLASAQAQPPHPPHPLQFPPGYVIAPAVTPPGFPRFPPGFPPAVPGTTSTDPRAFTPVPVPAAAPGSDADSAFNAAAAQKAQSSGSANSRSAPRPAMVGRKGSIASSKGSVKIREPTISGPLPGTFATLTNEQISEAEELLSRCELVIRQQPDRARMIGFGEIDRRPIDPPPIIEIKLWSASGLARVSHTAAARVVAHASLLSESGAHERNLVLTPSQKGPIPASAWGHQGHGAVPVLVGNMVAECQVWTDLDGSESMFFTFPDISIRVSGKYRLRFVVVDIKNSRDMDISASAAGSDPLRQLGAQSPTQRAEIFSDVFTAYHPKNFPGLADSTPLSKHLAVQGARIHIRQDGHGKHRGTEEPPGETDGDGSLLDLLNA</sequence>
<evidence type="ECO:0000256" key="2">
    <source>
        <dbReference type="ARBA" id="ARBA00023015"/>
    </source>
</evidence>
<keyword evidence="8" id="KW-1185">Reference proteome</keyword>
<evidence type="ECO:0000313" key="7">
    <source>
        <dbReference type="EMBL" id="KAJ3175761.1"/>
    </source>
</evidence>
<dbReference type="Proteomes" id="UP001212152">
    <property type="component" value="Unassembled WGS sequence"/>
</dbReference>
<dbReference type="AlphaFoldDB" id="A0AAD5XNT3"/>
<dbReference type="InterPro" id="IPR037525">
    <property type="entry name" value="Velvet_dom"/>
</dbReference>
<feature type="domain" description="Velvet" evidence="6">
    <location>
        <begin position="160"/>
        <end position="371"/>
    </location>
</feature>
<dbReference type="EMBL" id="JADGJQ010000048">
    <property type="protein sequence ID" value="KAJ3175761.1"/>
    <property type="molecule type" value="Genomic_DNA"/>
</dbReference>
<evidence type="ECO:0000256" key="3">
    <source>
        <dbReference type="ARBA" id="ARBA00023163"/>
    </source>
</evidence>
<dbReference type="PANTHER" id="PTHR33572">
    <property type="entry name" value="SPORE DEVELOPMENT REGULATOR VOSA"/>
    <property type="match status" value="1"/>
</dbReference>
<protein>
    <recommendedName>
        <fullName evidence="6">Velvet domain-containing protein</fullName>
    </recommendedName>
</protein>
<feature type="compositionally biased region" description="Pro residues" evidence="5">
    <location>
        <begin position="30"/>
        <end position="39"/>
    </location>
</feature>